<feature type="compositionally biased region" description="Basic and acidic residues" evidence="1">
    <location>
        <begin position="24"/>
        <end position="33"/>
    </location>
</feature>
<name>A0A1I5WF68_9EURY</name>
<protein>
    <submittedName>
        <fullName evidence="2">RSAM-partnered protein, Htur_1727 family</fullName>
    </submittedName>
</protein>
<dbReference type="Proteomes" id="UP000183769">
    <property type="component" value="Unassembled WGS sequence"/>
</dbReference>
<dbReference type="OrthoDB" id="168567at2157"/>
<evidence type="ECO:0000313" key="2">
    <source>
        <dbReference type="EMBL" id="SFQ18341.1"/>
    </source>
</evidence>
<reference evidence="3" key="1">
    <citation type="submission" date="2016-10" db="EMBL/GenBank/DDBJ databases">
        <authorList>
            <person name="Varghese N."/>
            <person name="Submissions S."/>
        </authorList>
    </citation>
    <scope>NUCLEOTIDE SEQUENCE [LARGE SCALE GENOMIC DNA]</scope>
    <source>
        <strain evidence="3">CGMCC 1.10329</strain>
    </source>
</reference>
<proteinExistence type="predicted"/>
<dbReference type="Pfam" id="PF06243">
    <property type="entry name" value="PaaB"/>
    <property type="match status" value="1"/>
</dbReference>
<dbReference type="AlphaFoldDB" id="A0A1I5WF68"/>
<feature type="region of interest" description="Disordered" evidence="1">
    <location>
        <begin position="1"/>
        <end position="52"/>
    </location>
</feature>
<dbReference type="EMBL" id="FOXI01000029">
    <property type="protein sequence ID" value="SFQ18341.1"/>
    <property type="molecule type" value="Genomic_DNA"/>
</dbReference>
<gene>
    <name evidence="2" type="ORF">SAMN05216277_1298</name>
</gene>
<dbReference type="NCBIfam" id="TIGR04031">
    <property type="entry name" value="Htur_1727_fam"/>
    <property type="match status" value="1"/>
</dbReference>
<evidence type="ECO:0000313" key="3">
    <source>
        <dbReference type="Proteomes" id="UP000183769"/>
    </source>
</evidence>
<keyword evidence="3" id="KW-1185">Reference proteome</keyword>
<dbReference type="RefSeq" id="WP_079990232.1">
    <property type="nucleotide sequence ID" value="NZ_FOXI01000029.1"/>
</dbReference>
<feature type="compositionally biased region" description="Acidic residues" evidence="1">
    <location>
        <begin position="34"/>
        <end position="46"/>
    </location>
</feature>
<evidence type="ECO:0000256" key="1">
    <source>
        <dbReference type="SAM" id="MobiDB-lite"/>
    </source>
</evidence>
<feature type="region of interest" description="Disordered" evidence="1">
    <location>
        <begin position="102"/>
        <end position="123"/>
    </location>
</feature>
<accession>A0A1I5WF68</accession>
<organism evidence="2 3">
    <name type="scientific">Halolamina pelagica</name>
    <dbReference type="NCBI Taxonomy" id="699431"/>
    <lineage>
        <taxon>Archaea</taxon>
        <taxon>Methanobacteriati</taxon>
        <taxon>Methanobacteriota</taxon>
        <taxon>Stenosarchaea group</taxon>
        <taxon>Halobacteria</taxon>
        <taxon>Halobacteriales</taxon>
        <taxon>Haloferacaceae</taxon>
    </lineage>
</organism>
<dbReference type="InterPro" id="IPR023976">
    <property type="entry name" value="CHP04031_Htur1727"/>
</dbReference>
<sequence>MTGAYNDGDISSEELDASSSGRVAKVERYRTDSDVDAEERPDDGELWEVFQRDDDGRPMRHVGRVRAEDADTAHEHASRLFAWYAPEVWICPAAAVTRFSTAGDVDDEPATPPSGDEQRTIEF</sequence>
<dbReference type="InterPro" id="IPR009359">
    <property type="entry name" value="PaaB"/>
</dbReference>
<dbReference type="Gene3D" id="3.10.20.520">
    <property type="entry name" value="Phenylacetic acid degradation B"/>
    <property type="match status" value="1"/>
</dbReference>
<dbReference type="InterPro" id="IPR038693">
    <property type="entry name" value="PaaB_sf"/>
</dbReference>